<evidence type="ECO:0000256" key="2">
    <source>
        <dbReference type="SAM" id="Phobius"/>
    </source>
</evidence>
<evidence type="ECO:0000256" key="1">
    <source>
        <dbReference type="ARBA" id="ARBA00022734"/>
    </source>
</evidence>
<feature type="transmembrane region" description="Helical" evidence="2">
    <location>
        <begin position="21"/>
        <end position="49"/>
    </location>
</feature>
<dbReference type="EMBL" id="EAAA01002293">
    <property type="status" value="NOT_ANNOTATED_CDS"/>
    <property type="molecule type" value="Genomic_DNA"/>
</dbReference>
<dbReference type="InParanoid" id="H2XTD1"/>
<keyword evidence="4" id="KW-1185">Reference proteome</keyword>
<dbReference type="OrthoDB" id="6086925at2759"/>
<organism evidence="3 4">
    <name type="scientific">Ciona intestinalis</name>
    <name type="common">Transparent sea squirt</name>
    <name type="synonym">Ascidia intestinalis</name>
    <dbReference type="NCBI Taxonomy" id="7719"/>
    <lineage>
        <taxon>Eukaryota</taxon>
        <taxon>Metazoa</taxon>
        <taxon>Chordata</taxon>
        <taxon>Tunicata</taxon>
        <taxon>Ascidiacea</taxon>
        <taxon>Phlebobranchia</taxon>
        <taxon>Cionidae</taxon>
        <taxon>Ciona</taxon>
    </lineage>
</organism>
<dbReference type="OMA" id="PNLICIH"/>
<keyword evidence="2" id="KW-0812">Transmembrane</keyword>
<reference evidence="3" key="2">
    <citation type="journal article" date="2008" name="Genome Biol.">
        <title>Improved genome assembly and evidence-based global gene model set for the chordate Ciona intestinalis: new insight into intron and operon populations.</title>
        <authorList>
            <person name="Satou Y."/>
            <person name="Mineta K."/>
            <person name="Ogasawara M."/>
            <person name="Sasakura Y."/>
            <person name="Shoguchi E."/>
            <person name="Ueno K."/>
            <person name="Yamada L."/>
            <person name="Matsumoto J."/>
            <person name="Wasserscheid J."/>
            <person name="Dewar K."/>
            <person name="Wiley G.B."/>
            <person name="Macmil S.L."/>
            <person name="Roe B.A."/>
            <person name="Zeller R.W."/>
            <person name="Hastings K.E."/>
            <person name="Lemaire P."/>
            <person name="Lindquist E."/>
            <person name="Endo T."/>
            <person name="Hotta K."/>
            <person name="Inaba K."/>
        </authorList>
    </citation>
    <scope>NUCLEOTIDE SEQUENCE [LARGE SCALE GENOMIC DNA]</scope>
    <source>
        <strain evidence="3">wild type</strain>
    </source>
</reference>
<dbReference type="GeneTree" id="ENSGT00660000097305"/>
<evidence type="ECO:0000313" key="3">
    <source>
        <dbReference type="Ensembl" id="ENSCINP00000032915.1"/>
    </source>
</evidence>
<accession>A0A1W2WJD3</accession>
<accession>H2XTD1</accession>
<keyword evidence="1" id="KW-0430">Lectin</keyword>
<dbReference type="InterPro" id="IPR051077">
    <property type="entry name" value="Ca-dependent_lectin"/>
</dbReference>
<dbReference type="GO" id="GO:0030246">
    <property type="term" value="F:carbohydrate binding"/>
    <property type="evidence" value="ECO:0007669"/>
    <property type="project" value="UniProtKB-KW"/>
</dbReference>
<name>H2XTD1_CIOIN</name>
<keyword evidence="2" id="KW-1133">Transmembrane helix</keyword>
<keyword evidence="2" id="KW-0472">Membrane</keyword>
<reference evidence="3" key="4">
    <citation type="submission" date="2025-09" db="UniProtKB">
        <authorList>
            <consortium name="Ensembl"/>
        </authorList>
    </citation>
    <scope>IDENTIFICATION</scope>
</reference>
<dbReference type="AlphaFoldDB" id="H2XTD1"/>
<dbReference type="PANTHER" id="PTHR24024:SF18">
    <property type="entry name" value="SHORT-CHAIN COLLAGEN C4-LIKE"/>
    <property type="match status" value="1"/>
</dbReference>
<dbReference type="Ensembl" id="ENSCINT00000033956.1">
    <property type="protein sequence ID" value="ENSCINP00000032915.1"/>
    <property type="gene ID" value="ENSCING00000020289.1"/>
</dbReference>
<proteinExistence type="predicted"/>
<dbReference type="GeneID" id="100175402"/>
<dbReference type="HOGENOM" id="CLU_056628_1_0_1"/>
<dbReference type="PANTHER" id="PTHR24024">
    <property type="entry name" value="PULMONARY SURFACTANT-ASSOCIATED PROTEIN A"/>
    <property type="match status" value="1"/>
</dbReference>
<reference evidence="4" key="1">
    <citation type="journal article" date="2002" name="Science">
        <title>The draft genome of Ciona intestinalis: insights into chordate and vertebrate origins.</title>
        <authorList>
            <person name="Dehal P."/>
            <person name="Satou Y."/>
            <person name="Campbell R.K."/>
            <person name="Chapman J."/>
            <person name="Degnan B."/>
            <person name="De Tomaso A."/>
            <person name="Davidson B."/>
            <person name="Di Gregorio A."/>
            <person name="Gelpke M."/>
            <person name="Goodstein D.M."/>
            <person name="Harafuji N."/>
            <person name="Hastings K.E."/>
            <person name="Ho I."/>
            <person name="Hotta K."/>
            <person name="Huang W."/>
            <person name="Kawashima T."/>
            <person name="Lemaire P."/>
            <person name="Martinez D."/>
            <person name="Meinertzhagen I.A."/>
            <person name="Necula S."/>
            <person name="Nonaka M."/>
            <person name="Putnam N."/>
            <person name="Rash S."/>
            <person name="Saiga H."/>
            <person name="Satake M."/>
            <person name="Terry A."/>
            <person name="Yamada L."/>
            <person name="Wang H.G."/>
            <person name="Awazu S."/>
            <person name="Azumi K."/>
            <person name="Boore J."/>
            <person name="Branno M."/>
            <person name="Chin-Bow S."/>
            <person name="DeSantis R."/>
            <person name="Doyle S."/>
            <person name="Francino P."/>
            <person name="Keys D.N."/>
            <person name="Haga S."/>
            <person name="Hayashi H."/>
            <person name="Hino K."/>
            <person name="Imai K.S."/>
            <person name="Inaba K."/>
            <person name="Kano S."/>
            <person name="Kobayashi K."/>
            <person name="Kobayashi M."/>
            <person name="Lee B.I."/>
            <person name="Makabe K.W."/>
            <person name="Manohar C."/>
            <person name="Matassi G."/>
            <person name="Medina M."/>
            <person name="Mochizuki Y."/>
            <person name="Mount S."/>
            <person name="Morishita T."/>
            <person name="Miura S."/>
            <person name="Nakayama A."/>
            <person name="Nishizaka S."/>
            <person name="Nomoto H."/>
            <person name="Ohta F."/>
            <person name="Oishi K."/>
            <person name="Rigoutsos I."/>
            <person name="Sano M."/>
            <person name="Sasaki A."/>
            <person name="Sasakura Y."/>
            <person name="Shoguchi E."/>
            <person name="Shin-i T."/>
            <person name="Spagnuolo A."/>
            <person name="Stainier D."/>
            <person name="Suzuki M.M."/>
            <person name="Tassy O."/>
            <person name="Takatori N."/>
            <person name="Tokuoka M."/>
            <person name="Yagi K."/>
            <person name="Yoshizaki F."/>
            <person name="Wada S."/>
            <person name="Zhang C."/>
            <person name="Hyatt P.D."/>
            <person name="Larimer F."/>
            <person name="Detter C."/>
            <person name="Doggett N."/>
            <person name="Glavina T."/>
            <person name="Hawkins T."/>
            <person name="Richardson P."/>
            <person name="Lucas S."/>
            <person name="Kohara Y."/>
            <person name="Levine M."/>
            <person name="Satoh N."/>
            <person name="Rokhsar D.S."/>
        </authorList>
    </citation>
    <scope>NUCLEOTIDE SEQUENCE [LARGE SCALE GENOMIC DNA]</scope>
</reference>
<gene>
    <name evidence="3" type="primary">LOC100175402</name>
</gene>
<dbReference type="GO" id="GO:0005615">
    <property type="term" value="C:extracellular space"/>
    <property type="evidence" value="ECO:0000318"/>
    <property type="project" value="GO_Central"/>
</dbReference>
<protein>
    <submittedName>
        <fullName evidence="3">Uncharacterized LOC100175402</fullName>
    </submittedName>
</protein>
<reference evidence="3" key="3">
    <citation type="submission" date="2025-08" db="UniProtKB">
        <authorList>
            <consortium name="Ensembl"/>
        </authorList>
    </citation>
    <scope>IDENTIFICATION</scope>
</reference>
<dbReference type="RefSeq" id="XP_002129609.1">
    <property type="nucleotide sequence ID" value="XM_002129573.4"/>
</dbReference>
<sequence length="293" mass="31780">MDIIGYHELSRKIQRRGTAGFCGSRVCSLVCVSGIALAFILALCSFAGYKSRLQTLEDEMENLHEIMNNKLGGGLHRAKRSVEASNQGGPSPVALTEAAASGGAPYIRWGRKSCSQEAGSQLVYTGFAAGSHYTHNGGGPNLICIHQNITYTRGKYVNGFQGSSYIYGVEYRDGAWADSLFDFSLIEDEHYRLHAVPCSLCLATGRQNKVMIPGREECPTGFTFEYGGYVVSSAHGHKHSTDYICLDDTPEVIRGSDGDQGGDLLYIVETQCPSLPCDPVVNGRELRCVVCSI</sequence>
<evidence type="ECO:0000313" key="4">
    <source>
        <dbReference type="Proteomes" id="UP000008144"/>
    </source>
</evidence>
<dbReference type="Proteomes" id="UP000008144">
    <property type="component" value="Chromosome 6"/>
</dbReference>
<dbReference type="KEGG" id="cin:100175402"/>